<evidence type="ECO:0000256" key="19">
    <source>
        <dbReference type="SAM" id="Phobius"/>
    </source>
</evidence>
<evidence type="ECO:0000259" key="21">
    <source>
        <dbReference type="PROSITE" id="PS50999"/>
    </source>
</evidence>
<dbReference type="AlphaFoldDB" id="A0A5C2FYK7"/>
<keyword evidence="14 18" id="KW-0186">Copper</keyword>
<evidence type="ECO:0000256" key="8">
    <source>
        <dbReference type="ARBA" id="ARBA00022723"/>
    </source>
</evidence>
<dbReference type="PANTHER" id="PTHR22888:SF9">
    <property type="entry name" value="CYTOCHROME C OXIDASE SUBUNIT 2"/>
    <property type="match status" value="1"/>
</dbReference>
<dbReference type="PROSITE" id="PS50857">
    <property type="entry name" value="COX2_CUA"/>
    <property type="match status" value="1"/>
</dbReference>
<evidence type="ECO:0000256" key="13">
    <source>
        <dbReference type="ARBA" id="ARBA00022989"/>
    </source>
</evidence>
<evidence type="ECO:0000256" key="17">
    <source>
        <dbReference type="ARBA" id="ARBA00049512"/>
    </source>
</evidence>
<evidence type="ECO:0000256" key="9">
    <source>
        <dbReference type="ARBA" id="ARBA00022792"/>
    </source>
</evidence>
<keyword evidence="13 19" id="KW-1133">Transmembrane helix</keyword>
<dbReference type="NCBIfam" id="TIGR02866">
    <property type="entry name" value="CoxB"/>
    <property type="match status" value="1"/>
</dbReference>
<keyword evidence="7 18" id="KW-0812">Transmembrane</keyword>
<dbReference type="GO" id="GO:0042773">
    <property type="term" value="P:ATP synthesis coupled electron transport"/>
    <property type="evidence" value="ECO:0007669"/>
    <property type="project" value="TreeGrafter"/>
</dbReference>
<geneLocation type="mitochondrion" evidence="22"/>
<keyword evidence="11" id="KW-1278">Translocase</keyword>
<protein>
    <recommendedName>
        <fullName evidence="4 18">Cytochrome c oxidase subunit 2</fullName>
    </recommendedName>
</protein>
<keyword evidence="9 18" id="KW-0999">Mitochondrion inner membrane</keyword>
<evidence type="ECO:0000256" key="14">
    <source>
        <dbReference type="ARBA" id="ARBA00023008"/>
    </source>
</evidence>
<evidence type="ECO:0000256" key="5">
    <source>
        <dbReference type="ARBA" id="ARBA00022448"/>
    </source>
</evidence>
<evidence type="ECO:0000256" key="11">
    <source>
        <dbReference type="ARBA" id="ARBA00022967"/>
    </source>
</evidence>
<feature type="domain" description="Cytochrome oxidase subunit II transmembrane region profile" evidence="21">
    <location>
        <begin position="1"/>
        <end position="91"/>
    </location>
</feature>
<comment type="similarity">
    <text evidence="2 18">Belongs to the cytochrome c oxidase subunit 2 family.</text>
</comment>
<comment type="subcellular location">
    <subcellularLocation>
        <location evidence="1 18">Mitochondrion inner membrane</location>
        <topology evidence="1 18">Multi-pass membrane protein</topology>
    </subcellularLocation>
</comment>
<dbReference type="InterPro" id="IPR008972">
    <property type="entry name" value="Cupredoxin"/>
</dbReference>
<keyword evidence="6 18" id="KW-0679">Respiratory chain</keyword>
<accession>A0A5C2FYK7</accession>
<sequence>MASWMKFNMINSSSPTMEQLLTFHDHTMMILLSITMMVTIMMSTMMKNKLSNNLLTENQHMETIWTTMPAIILVFIAIPSIKILYLMEEMINPSITIKTMGHQWYWSYEYSDSEKLEFESYMKPHENLDSFRLLETDNRVTVPFKTQMRLIVSSSDVIHSWTIPSMGMKMDAVPGRLNQISMIISNTGLFFGQCSEICGMNHSFMPITLESVNMKTFIEWMKLKK</sequence>
<keyword evidence="12 18" id="KW-0249">Electron transport</keyword>
<keyword evidence="8 18" id="KW-0479">Metal-binding</keyword>
<dbReference type="EMBL" id="MN025523">
    <property type="protein sequence ID" value="QEP09178.1"/>
    <property type="molecule type" value="Genomic_DNA"/>
</dbReference>
<dbReference type="Pfam" id="PF02790">
    <property type="entry name" value="COX2_TM"/>
    <property type="match status" value="1"/>
</dbReference>
<dbReference type="SUPFAM" id="SSF81464">
    <property type="entry name" value="Cytochrome c oxidase subunit II-like, transmembrane region"/>
    <property type="match status" value="1"/>
</dbReference>
<evidence type="ECO:0000259" key="20">
    <source>
        <dbReference type="PROSITE" id="PS50857"/>
    </source>
</evidence>
<dbReference type="InterPro" id="IPR002429">
    <property type="entry name" value="CcO_II-like_C"/>
</dbReference>
<evidence type="ECO:0000256" key="3">
    <source>
        <dbReference type="ARBA" id="ARBA00011164"/>
    </source>
</evidence>
<dbReference type="CDD" id="cd13912">
    <property type="entry name" value="CcO_II_C"/>
    <property type="match status" value="1"/>
</dbReference>
<keyword evidence="5 18" id="KW-0813">Transport</keyword>
<evidence type="ECO:0000256" key="15">
    <source>
        <dbReference type="ARBA" id="ARBA00023128"/>
    </source>
</evidence>
<evidence type="ECO:0000256" key="4">
    <source>
        <dbReference type="ARBA" id="ARBA00015946"/>
    </source>
</evidence>
<evidence type="ECO:0000256" key="12">
    <source>
        <dbReference type="ARBA" id="ARBA00022982"/>
    </source>
</evidence>
<proteinExistence type="inferred from homology"/>
<dbReference type="GO" id="GO:0005507">
    <property type="term" value="F:copper ion binding"/>
    <property type="evidence" value="ECO:0007669"/>
    <property type="project" value="InterPro"/>
</dbReference>
<dbReference type="Gene3D" id="1.10.287.90">
    <property type="match status" value="1"/>
</dbReference>
<comment type="cofactor">
    <cofactor evidence="18">
        <name>Cu cation</name>
        <dbReference type="ChEBI" id="CHEBI:23378"/>
    </cofactor>
    <text evidence="18">Binds a copper A center.</text>
</comment>
<keyword evidence="15 18" id="KW-0496">Mitochondrion</keyword>
<name>A0A5C2FYK7_9HEMI</name>
<evidence type="ECO:0000256" key="16">
    <source>
        <dbReference type="ARBA" id="ARBA00023136"/>
    </source>
</evidence>
<dbReference type="InterPro" id="IPR034210">
    <property type="entry name" value="CcO_II_C"/>
</dbReference>
<reference evidence="22" key="1">
    <citation type="journal article" date="2019" name="Int. J. Biol. Macromol.">
        <title>Characterization of the complete mitochondrial genomes of two species of the genus Aphaena Guerin-Meneville (Hemiptera: Fulgoridae) and its phylogenetic implications.</title>
        <authorList>
            <person name="Wang W."/>
            <person name="Huang Y."/>
            <person name="Bartlett C.R."/>
            <person name="Zhou F."/>
            <person name="Meng R."/>
            <person name="Qin D."/>
        </authorList>
    </citation>
    <scope>NUCLEOTIDE SEQUENCE</scope>
</reference>
<evidence type="ECO:0000256" key="7">
    <source>
        <dbReference type="ARBA" id="ARBA00022692"/>
    </source>
</evidence>
<dbReference type="InterPro" id="IPR036257">
    <property type="entry name" value="Cyt_c_oxidase_su2_TM_sf"/>
</dbReference>
<evidence type="ECO:0000256" key="1">
    <source>
        <dbReference type="ARBA" id="ARBA00004448"/>
    </source>
</evidence>
<evidence type="ECO:0000256" key="2">
    <source>
        <dbReference type="ARBA" id="ARBA00007866"/>
    </source>
</evidence>
<comment type="catalytic activity">
    <reaction evidence="17">
        <text>4 Fe(II)-[cytochrome c] + O2 + 8 H(+)(in) = 4 Fe(III)-[cytochrome c] + 2 H2O + 4 H(+)(out)</text>
        <dbReference type="Rhea" id="RHEA:11436"/>
        <dbReference type="Rhea" id="RHEA-COMP:10350"/>
        <dbReference type="Rhea" id="RHEA-COMP:14399"/>
        <dbReference type="ChEBI" id="CHEBI:15377"/>
        <dbReference type="ChEBI" id="CHEBI:15378"/>
        <dbReference type="ChEBI" id="CHEBI:15379"/>
        <dbReference type="ChEBI" id="CHEBI:29033"/>
        <dbReference type="ChEBI" id="CHEBI:29034"/>
        <dbReference type="EC" id="7.1.1.9"/>
    </reaction>
    <physiologicalReaction direction="left-to-right" evidence="17">
        <dbReference type="Rhea" id="RHEA:11437"/>
    </physiologicalReaction>
</comment>
<dbReference type="PRINTS" id="PR01166">
    <property type="entry name" value="CYCOXIDASEII"/>
</dbReference>
<dbReference type="InterPro" id="IPR001505">
    <property type="entry name" value="Copper_CuA"/>
</dbReference>
<dbReference type="FunFam" id="2.60.40.420:FF:000001">
    <property type="entry name" value="Cytochrome c oxidase subunit 2"/>
    <property type="match status" value="1"/>
</dbReference>
<dbReference type="InterPro" id="IPR014222">
    <property type="entry name" value="Cyt_c_oxidase_su2"/>
</dbReference>
<evidence type="ECO:0000313" key="22">
    <source>
        <dbReference type="EMBL" id="QEP09178.1"/>
    </source>
</evidence>
<dbReference type="Gene3D" id="2.60.40.420">
    <property type="entry name" value="Cupredoxins - blue copper proteins"/>
    <property type="match status" value="1"/>
</dbReference>
<dbReference type="InterPro" id="IPR045187">
    <property type="entry name" value="CcO_II"/>
</dbReference>
<organism evidence="22">
    <name type="scientific">Aphaena discolor nigrotibiata</name>
    <dbReference type="NCBI Taxonomy" id="2608304"/>
    <lineage>
        <taxon>Eukaryota</taxon>
        <taxon>Metazoa</taxon>
        <taxon>Ecdysozoa</taxon>
        <taxon>Arthropoda</taxon>
        <taxon>Hexapoda</taxon>
        <taxon>Insecta</taxon>
        <taxon>Pterygota</taxon>
        <taxon>Neoptera</taxon>
        <taxon>Paraneoptera</taxon>
        <taxon>Hemiptera</taxon>
        <taxon>Auchenorrhyncha</taxon>
        <taxon>Fulgoroidea</taxon>
        <taxon>Fulgoridae</taxon>
        <taxon>Aphaeninae</taxon>
        <taxon>Aphaena</taxon>
        <taxon>Aphaena discolor</taxon>
    </lineage>
</organism>
<dbReference type="PANTHER" id="PTHR22888">
    <property type="entry name" value="CYTOCHROME C OXIDASE, SUBUNIT II"/>
    <property type="match status" value="1"/>
</dbReference>
<comment type="function">
    <text evidence="18">Component of the cytochrome c oxidase, the last enzyme in the mitochondrial electron transport chain which drives oxidative phosphorylation. The respiratory chain contains 3 multisubunit complexes succinate dehydrogenase (complex II, CII), ubiquinol-cytochrome c oxidoreductase (cytochrome b-c1 complex, complex III, CIII) and cytochrome c oxidase (complex IV, CIV), that cooperate to transfer electrons derived from NADH and succinate to molecular oxygen, creating an electrochemical gradient over the inner membrane that drives transmembrane transport and the ATP synthase. Cytochrome c oxidase is the component of the respiratory chain that catalyzes the reduction of oxygen to water. Electrons originating from reduced cytochrome c in the intermembrane space (IMS) are transferred via the dinuclear copper A center (CU(A)) of subunit 2 and heme A of subunit 1 to the active site in subunit 1, a binuclear center (BNC) formed by heme A3 and copper B (CU(B)). The BNC reduces molecular oxygen to 2 water molecules using 4 electrons from cytochrome c in the IMS and 4 protons from the mitochondrial matrix.</text>
</comment>
<gene>
    <name evidence="22" type="primary">cox2</name>
</gene>
<dbReference type="Pfam" id="PF00116">
    <property type="entry name" value="COX2"/>
    <property type="match status" value="1"/>
</dbReference>
<comment type="subunit">
    <text evidence="3">Component of the cytochrome c oxidase (complex IV, CIV), a multisubunit enzyme composed of a catalytic core of 3 subunits and several supernumerary subunits. The complex exists as a monomer or a dimer and forms supercomplexes (SCs) in the inner mitochondrial membrane with ubiquinol-cytochrome c oxidoreductase (cytochrome b-c1 complex, complex III, CIII).</text>
</comment>
<dbReference type="PROSITE" id="PS00078">
    <property type="entry name" value="COX2"/>
    <property type="match status" value="1"/>
</dbReference>
<dbReference type="GO" id="GO:0004129">
    <property type="term" value="F:cytochrome-c oxidase activity"/>
    <property type="evidence" value="ECO:0007669"/>
    <property type="project" value="UniProtKB-EC"/>
</dbReference>
<keyword evidence="10" id="KW-0460">Magnesium</keyword>
<evidence type="ECO:0000256" key="10">
    <source>
        <dbReference type="ARBA" id="ARBA00022842"/>
    </source>
</evidence>
<evidence type="ECO:0000256" key="6">
    <source>
        <dbReference type="ARBA" id="ARBA00022660"/>
    </source>
</evidence>
<feature type="transmembrane region" description="Helical" evidence="19">
    <location>
        <begin position="63"/>
        <end position="85"/>
    </location>
</feature>
<feature type="transmembrane region" description="Helical" evidence="19">
    <location>
        <begin position="21"/>
        <end position="43"/>
    </location>
</feature>
<dbReference type="InterPro" id="IPR011759">
    <property type="entry name" value="Cyt_c_oxidase_su2_TM_dom"/>
</dbReference>
<dbReference type="GO" id="GO:0005743">
    <property type="term" value="C:mitochondrial inner membrane"/>
    <property type="evidence" value="ECO:0007669"/>
    <property type="project" value="UniProtKB-SubCell"/>
</dbReference>
<evidence type="ECO:0000256" key="18">
    <source>
        <dbReference type="RuleBase" id="RU000457"/>
    </source>
</evidence>
<feature type="domain" description="Cytochrome oxidase subunit II copper A binding" evidence="20">
    <location>
        <begin position="92"/>
        <end position="223"/>
    </location>
</feature>
<dbReference type="SUPFAM" id="SSF49503">
    <property type="entry name" value="Cupredoxins"/>
    <property type="match status" value="1"/>
</dbReference>
<dbReference type="PROSITE" id="PS50999">
    <property type="entry name" value="COX2_TM"/>
    <property type="match status" value="1"/>
</dbReference>
<dbReference type="GO" id="GO:0016491">
    <property type="term" value="F:oxidoreductase activity"/>
    <property type="evidence" value="ECO:0007669"/>
    <property type="project" value="InterPro"/>
</dbReference>
<keyword evidence="16 18" id="KW-0472">Membrane</keyword>